<evidence type="ECO:0000313" key="2">
    <source>
        <dbReference type="Proteomes" id="UP000701853"/>
    </source>
</evidence>
<organism evidence="1 2">
    <name type="scientific">Gossypium anomalum</name>
    <dbReference type="NCBI Taxonomy" id="47600"/>
    <lineage>
        <taxon>Eukaryota</taxon>
        <taxon>Viridiplantae</taxon>
        <taxon>Streptophyta</taxon>
        <taxon>Embryophyta</taxon>
        <taxon>Tracheophyta</taxon>
        <taxon>Spermatophyta</taxon>
        <taxon>Magnoliopsida</taxon>
        <taxon>eudicotyledons</taxon>
        <taxon>Gunneridae</taxon>
        <taxon>Pentapetalae</taxon>
        <taxon>rosids</taxon>
        <taxon>malvids</taxon>
        <taxon>Malvales</taxon>
        <taxon>Malvaceae</taxon>
        <taxon>Malvoideae</taxon>
        <taxon>Gossypium</taxon>
    </lineage>
</organism>
<evidence type="ECO:0000313" key="1">
    <source>
        <dbReference type="EMBL" id="KAG8491213.1"/>
    </source>
</evidence>
<sequence length="158" mass="17935">MSPLDTVWWHWLCVPKNASGFDFRDLGKFNIALLGWRLLSASTSLVAVGRKAKISGYLHHSNFWDDLINTDTNSWKIDLIHTLFSPNDDRWILYIPLSSTAADDIWCGNTSILGCIPFALAIKQLLSSTTASSLSLLLTDTETHFYRKLWDLHLPEKL</sequence>
<name>A0A8J6D4T3_9ROSI</name>
<keyword evidence="2" id="KW-1185">Reference proteome</keyword>
<protein>
    <recommendedName>
        <fullName evidence="3">Reverse transcriptase zinc-binding domain-containing protein</fullName>
    </recommendedName>
</protein>
<gene>
    <name evidence="1" type="ORF">CXB51_014348</name>
</gene>
<comment type="caution">
    <text evidence="1">The sequence shown here is derived from an EMBL/GenBank/DDBJ whole genome shotgun (WGS) entry which is preliminary data.</text>
</comment>
<reference evidence="1 2" key="1">
    <citation type="journal article" date="2021" name="bioRxiv">
        <title>The Gossypium anomalum genome as a resource for cotton improvement and evolutionary analysis of hybrid incompatibility.</title>
        <authorList>
            <person name="Grover C.E."/>
            <person name="Yuan D."/>
            <person name="Arick M.A."/>
            <person name="Miller E.R."/>
            <person name="Hu G."/>
            <person name="Peterson D.G."/>
            <person name="Wendel J.F."/>
            <person name="Udall J.A."/>
        </authorList>
    </citation>
    <scope>NUCLEOTIDE SEQUENCE [LARGE SCALE GENOMIC DNA]</scope>
    <source>
        <strain evidence="1">JFW-Udall</strain>
        <tissue evidence="1">Leaf</tissue>
    </source>
</reference>
<dbReference type="AlphaFoldDB" id="A0A8J6D4T3"/>
<accession>A0A8J6D4T3</accession>
<evidence type="ECO:0008006" key="3">
    <source>
        <dbReference type="Google" id="ProtNLM"/>
    </source>
</evidence>
<dbReference type="Proteomes" id="UP000701853">
    <property type="component" value="Chromosome 6"/>
</dbReference>
<dbReference type="EMBL" id="JAHUZN010000006">
    <property type="protein sequence ID" value="KAG8491213.1"/>
    <property type="molecule type" value="Genomic_DNA"/>
</dbReference>
<proteinExistence type="predicted"/>